<sequence length="317" mass="35158">MKIWSGVCTIGYMSILFLNSSCSVQKNATLLSIAKESYCIPPQNTTDFNYGISTNSDSILKANVSLKSRFSEASILIMNALRINDEVHEIVNKPNKNSLESMVRLNTLKQQIDNRVWIANSEIDALSAELDCEGERVDQIANFVDNANSGKTTKFTVASIVIGAASSIATVLISNESLNNGVAIGAGVLGASLGFATLNPKGKKVEMSTRRNLLQNVWLNQNQHEISPFVWYMLTEPKFSNSGKTTLLQNTKERWLMYQFDENLTKANKSVNFSKGGIYHADDLHARSQMINQFQSVVRSIKQNINLFLAELNTAFD</sequence>
<accession>A0ABT6Y420</accession>
<dbReference type="EMBL" id="JASHIF010000002">
    <property type="protein sequence ID" value="MDI9858314.1"/>
    <property type="molecule type" value="Genomic_DNA"/>
</dbReference>
<organism evidence="1 2">
    <name type="scientific">Flectobacillus roseus</name>
    <dbReference type="NCBI Taxonomy" id="502259"/>
    <lineage>
        <taxon>Bacteria</taxon>
        <taxon>Pseudomonadati</taxon>
        <taxon>Bacteroidota</taxon>
        <taxon>Cytophagia</taxon>
        <taxon>Cytophagales</taxon>
        <taxon>Flectobacillaceae</taxon>
        <taxon>Flectobacillus</taxon>
    </lineage>
</organism>
<proteinExistence type="predicted"/>
<keyword evidence="2" id="KW-1185">Reference proteome</keyword>
<protein>
    <submittedName>
        <fullName evidence="1">Uncharacterized protein</fullName>
    </submittedName>
</protein>
<dbReference type="Proteomes" id="UP001236507">
    <property type="component" value="Unassembled WGS sequence"/>
</dbReference>
<comment type="caution">
    <text evidence="1">The sequence shown here is derived from an EMBL/GenBank/DDBJ whole genome shotgun (WGS) entry which is preliminary data.</text>
</comment>
<dbReference type="RefSeq" id="WP_283343552.1">
    <property type="nucleotide sequence ID" value="NZ_JASHIF010000002.1"/>
</dbReference>
<gene>
    <name evidence="1" type="ORF">QM524_03720</name>
</gene>
<evidence type="ECO:0000313" key="1">
    <source>
        <dbReference type="EMBL" id="MDI9858314.1"/>
    </source>
</evidence>
<evidence type="ECO:0000313" key="2">
    <source>
        <dbReference type="Proteomes" id="UP001236507"/>
    </source>
</evidence>
<name>A0ABT6Y420_9BACT</name>
<reference evidence="1 2" key="1">
    <citation type="submission" date="2023-05" db="EMBL/GenBank/DDBJ databases">
        <title>Novel species of genus Flectobacillus isolated from stream in China.</title>
        <authorList>
            <person name="Lu H."/>
        </authorList>
    </citation>
    <scope>NUCLEOTIDE SEQUENCE [LARGE SCALE GENOMIC DNA]</scope>
    <source>
        <strain evidence="1 2">KCTC 42575</strain>
    </source>
</reference>